<organism evidence="2 3">
    <name type="scientific">Edaphobacter aggregans</name>
    <dbReference type="NCBI Taxonomy" id="570835"/>
    <lineage>
        <taxon>Bacteria</taxon>
        <taxon>Pseudomonadati</taxon>
        <taxon>Acidobacteriota</taxon>
        <taxon>Terriglobia</taxon>
        <taxon>Terriglobales</taxon>
        <taxon>Acidobacteriaceae</taxon>
        <taxon>Edaphobacter</taxon>
    </lineage>
</organism>
<gene>
    <name evidence="2" type="ORF">EDE15_0454</name>
</gene>
<dbReference type="AlphaFoldDB" id="A0A428MDN3"/>
<protein>
    <submittedName>
        <fullName evidence="2">3',5'-cyclic AMP phosphodiesterase CpdA</fullName>
    </submittedName>
</protein>
<accession>A0A428MDN3</accession>
<dbReference type="Proteomes" id="UP000269669">
    <property type="component" value="Unassembled WGS sequence"/>
</dbReference>
<dbReference type="Pfam" id="PF00149">
    <property type="entry name" value="Metallophos"/>
    <property type="match status" value="1"/>
</dbReference>
<comment type="caution">
    <text evidence="2">The sequence shown here is derived from an EMBL/GenBank/DDBJ whole genome shotgun (WGS) entry which is preliminary data.</text>
</comment>
<sequence>MLRTPQNTARSVRAAVVHLTRSKFPKTSELRRRQIFLVVKESDSLPENPQLPINLSDPPRSRATGYKSRHVAKLSNFPLLGRSAFMSRIQQVATQAPPDAKFPRLLAFLQFWKWLLPYLRDFIHQDAPYQTYPNGKSGIFSVAAPPGDGPMRIAVAADWGTGTLEAETVAENMKASSPHYTLHLGDVYYMGEAVEIAENCLGVATKNYTGVLWPTCSLGSFALMGNHEMYSGGQGYFTTFLTTLGLLAPDKTVRDPQSASYFCLEAEHWLVLGLDTGYHSGGVPAFTAIPGLNSIPFFNVDARFDDKMLAWLKQTMDILQAKSSTKKPILLLTHHQPMSSFEHAFKKPVKQLAELGFLNGQEFVWLYGHEHRLTVYEKQTLGNGLTGYPRCIGHGGMPVEITKLSQPDSKIRFYDPRQHPIDQEDPNTKVGYNGHIVLLFDGTKLTIEYRDILNNNLLLTETFTPNGAGGLEYLPVKPADSALLSGQQIS</sequence>
<reference evidence="2 3" key="1">
    <citation type="submission" date="2018-12" db="EMBL/GenBank/DDBJ databases">
        <title>Sequencing of bacterial isolates from soil warming experiment in Harvard Forest, Massachusetts, USA.</title>
        <authorList>
            <person name="Deangelis K."/>
        </authorList>
    </citation>
    <scope>NUCLEOTIDE SEQUENCE [LARGE SCALE GENOMIC DNA]</scope>
    <source>
        <strain evidence="2 3">EB153</strain>
    </source>
</reference>
<keyword evidence="3" id="KW-1185">Reference proteome</keyword>
<dbReference type="InterPro" id="IPR029052">
    <property type="entry name" value="Metallo-depent_PP-like"/>
</dbReference>
<dbReference type="InterPro" id="IPR004843">
    <property type="entry name" value="Calcineurin-like_PHP"/>
</dbReference>
<dbReference type="EMBL" id="RSDW01000001">
    <property type="protein sequence ID" value="RSL14984.1"/>
    <property type="molecule type" value="Genomic_DNA"/>
</dbReference>
<dbReference type="SUPFAM" id="SSF56300">
    <property type="entry name" value="Metallo-dependent phosphatases"/>
    <property type="match status" value="1"/>
</dbReference>
<dbReference type="Gene3D" id="3.60.21.10">
    <property type="match status" value="1"/>
</dbReference>
<feature type="domain" description="Calcineurin-like phosphoesterase" evidence="1">
    <location>
        <begin position="151"/>
        <end position="372"/>
    </location>
</feature>
<dbReference type="OrthoDB" id="606379at2"/>
<dbReference type="GO" id="GO:0016787">
    <property type="term" value="F:hydrolase activity"/>
    <property type="evidence" value="ECO:0007669"/>
    <property type="project" value="InterPro"/>
</dbReference>
<evidence type="ECO:0000313" key="2">
    <source>
        <dbReference type="EMBL" id="RSL14984.1"/>
    </source>
</evidence>
<proteinExistence type="predicted"/>
<evidence type="ECO:0000259" key="1">
    <source>
        <dbReference type="Pfam" id="PF00149"/>
    </source>
</evidence>
<evidence type="ECO:0000313" key="3">
    <source>
        <dbReference type="Proteomes" id="UP000269669"/>
    </source>
</evidence>
<name>A0A428MDN3_9BACT</name>